<evidence type="ECO:0000256" key="4">
    <source>
        <dbReference type="ARBA" id="ARBA00022475"/>
    </source>
</evidence>
<dbReference type="GO" id="GO:0050772">
    <property type="term" value="P:positive regulation of axonogenesis"/>
    <property type="evidence" value="ECO:0007669"/>
    <property type="project" value="TreeGrafter"/>
</dbReference>
<dbReference type="FunFam" id="2.60.40.10:FF:001973">
    <property type="entry name" value="Plexin A4, B"/>
    <property type="match status" value="1"/>
</dbReference>
<dbReference type="SUPFAM" id="SSF81296">
    <property type="entry name" value="E set domains"/>
    <property type="match status" value="2"/>
</dbReference>
<dbReference type="GO" id="GO:0007162">
    <property type="term" value="P:negative regulation of cell adhesion"/>
    <property type="evidence" value="ECO:0007669"/>
    <property type="project" value="TreeGrafter"/>
</dbReference>
<dbReference type="CDD" id="cd11236">
    <property type="entry name" value="Sema_plexin_like"/>
    <property type="match status" value="1"/>
</dbReference>
<reference evidence="20" key="1">
    <citation type="submission" date="2022-08" db="UniProtKB">
        <authorList>
            <consortium name="EnsemblMetazoa"/>
        </authorList>
    </citation>
    <scope>IDENTIFICATION</scope>
</reference>
<keyword evidence="3" id="KW-0217">Developmental protein</keyword>
<evidence type="ECO:0000256" key="14">
    <source>
        <dbReference type="ARBA" id="ARBA00023180"/>
    </source>
</evidence>
<dbReference type="InterPro" id="IPR014756">
    <property type="entry name" value="Ig_E-set"/>
</dbReference>
<feature type="compositionally biased region" description="Low complexity" evidence="16">
    <location>
        <begin position="1924"/>
        <end position="1939"/>
    </location>
</feature>
<dbReference type="Pfam" id="PF17960">
    <property type="entry name" value="TIG_plexin"/>
    <property type="match status" value="1"/>
</dbReference>
<dbReference type="GO" id="GO:0002116">
    <property type="term" value="C:semaphorin receptor complex"/>
    <property type="evidence" value="ECO:0007669"/>
    <property type="project" value="TreeGrafter"/>
</dbReference>
<dbReference type="FunFam" id="2.130.10.10:FF:000587">
    <property type="entry name" value="Plexin A4, B"/>
    <property type="match status" value="1"/>
</dbReference>
<feature type="signal peptide" evidence="18">
    <location>
        <begin position="1"/>
        <end position="17"/>
    </location>
</feature>
<dbReference type="InterPro" id="IPR046800">
    <property type="entry name" value="Plexin_RBD"/>
</dbReference>
<comment type="similarity">
    <text evidence="2">Belongs to the plexin family.</text>
</comment>
<dbReference type="Gene3D" id="3.10.20.90">
    <property type="entry name" value="Phosphatidylinositol 3-kinase Catalytic Subunit, Chain A, domain 1"/>
    <property type="match status" value="1"/>
</dbReference>
<dbReference type="SUPFAM" id="SSF101912">
    <property type="entry name" value="Sema domain"/>
    <property type="match status" value="1"/>
</dbReference>
<dbReference type="Gene3D" id="2.130.10.10">
    <property type="entry name" value="YVTN repeat-like/Quinoprotein amine dehydrogenase"/>
    <property type="match status" value="1"/>
</dbReference>
<dbReference type="PROSITE" id="PS51004">
    <property type="entry name" value="SEMA"/>
    <property type="match status" value="1"/>
</dbReference>
<evidence type="ECO:0000256" key="12">
    <source>
        <dbReference type="ARBA" id="ARBA00023157"/>
    </source>
</evidence>
<keyword evidence="5 17" id="KW-0812">Transmembrane</keyword>
<evidence type="ECO:0000256" key="3">
    <source>
        <dbReference type="ARBA" id="ARBA00022473"/>
    </source>
</evidence>
<evidence type="ECO:0000256" key="10">
    <source>
        <dbReference type="ARBA" id="ARBA00022989"/>
    </source>
</evidence>
<keyword evidence="9" id="KW-0524">Neurogenesis</keyword>
<dbReference type="FunFam" id="2.60.40.10:FF:000203">
    <property type="entry name" value="Plexin B2"/>
    <property type="match status" value="1"/>
</dbReference>
<dbReference type="PANTHER" id="PTHR22625:SF44">
    <property type="entry name" value="PLEXIN-B"/>
    <property type="match status" value="1"/>
</dbReference>
<dbReference type="InterPro" id="IPR013783">
    <property type="entry name" value="Ig-like_fold"/>
</dbReference>
<name>A0A8W7P1K7_ANOCL</name>
<evidence type="ECO:0000256" key="1">
    <source>
        <dbReference type="ARBA" id="ARBA00004251"/>
    </source>
</evidence>
<feature type="region of interest" description="Disordered" evidence="16">
    <location>
        <begin position="1563"/>
        <end position="1582"/>
    </location>
</feature>
<protein>
    <recommendedName>
        <fullName evidence="19">Sema domain-containing protein</fullName>
    </recommendedName>
</protein>
<dbReference type="GO" id="GO:0030334">
    <property type="term" value="P:regulation of cell migration"/>
    <property type="evidence" value="ECO:0007669"/>
    <property type="project" value="TreeGrafter"/>
</dbReference>
<dbReference type="Pfam" id="PF20170">
    <property type="entry name" value="Plexin_RBD"/>
    <property type="match status" value="1"/>
</dbReference>
<dbReference type="PANTHER" id="PTHR22625">
    <property type="entry name" value="PLEXIN"/>
    <property type="match status" value="1"/>
</dbReference>
<dbReference type="GO" id="GO:0008360">
    <property type="term" value="P:regulation of cell shape"/>
    <property type="evidence" value="ECO:0007669"/>
    <property type="project" value="TreeGrafter"/>
</dbReference>
<dbReference type="Pfam" id="PF01437">
    <property type="entry name" value="PSI"/>
    <property type="match status" value="2"/>
</dbReference>
<evidence type="ECO:0000256" key="18">
    <source>
        <dbReference type="SAM" id="SignalP"/>
    </source>
</evidence>
<dbReference type="InterPro" id="IPR008936">
    <property type="entry name" value="Rho_GTPase_activation_prot"/>
</dbReference>
<dbReference type="FunFam" id="3.10.20.90:FF:000213">
    <property type="entry name" value="Plexin A4, B"/>
    <property type="match status" value="1"/>
</dbReference>
<dbReference type="Pfam" id="PF18020">
    <property type="entry name" value="TIG_2"/>
    <property type="match status" value="1"/>
</dbReference>
<comment type="caution">
    <text evidence="15">Lacks conserved residue(s) required for the propagation of feature annotation.</text>
</comment>
<evidence type="ECO:0000256" key="7">
    <source>
        <dbReference type="ARBA" id="ARBA00022737"/>
    </source>
</evidence>
<dbReference type="FunFam" id="1.10.506.10:FF:000027">
    <property type="entry name" value="Plexin A, isoform B"/>
    <property type="match status" value="1"/>
</dbReference>
<dbReference type="GO" id="GO:0097374">
    <property type="term" value="P:sensory neuron axon guidance"/>
    <property type="evidence" value="ECO:0007669"/>
    <property type="project" value="TreeGrafter"/>
</dbReference>
<evidence type="ECO:0000256" key="16">
    <source>
        <dbReference type="SAM" id="MobiDB-lite"/>
    </source>
</evidence>
<dbReference type="CDD" id="cd01180">
    <property type="entry name" value="IPT_plexin_repeat1"/>
    <property type="match status" value="1"/>
</dbReference>
<dbReference type="Pfam" id="PF01833">
    <property type="entry name" value="TIG"/>
    <property type="match status" value="3"/>
</dbReference>
<dbReference type="SMART" id="SM00630">
    <property type="entry name" value="Sema"/>
    <property type="match status" value="1"/>
</dbReference>
<dbReference type="GO" id="GO:0120025">
    <property type="term" value="C:plasma membrane bounded cell projection"/>
    <property type="evidence" value="ECO:0007669"/>
    <property type="project" value="UniProtKB-ARBA"/>
</dbReference>
<keyword evidence="12" id="KW-1015">Disulfide bond</keyword>
<organism evidence="20">
    <name type="scientific">Anopheles coluzzii</name>
    <name type="common">African malaria mosquito</name>
    <dbReference type="NCBI Taxonomy" id="1518534"/>
    <lineage>
        <taxon>Eukaryota</taxon>
        <taxon>Metazoa</taxon>
        <taxon>Ecdysozoa</taxon>
        <taxon>Arthropoda</taxon>
        <taxon>Hexapoda</taxon>
        <taxon>Insecta</taxon>
        <taxon>Pterygota</taxon>
        <taxon>Neoptera</taxon>
        <taxon>Endopterygota</taxon>
        <taxon>Diptera</taxon>
        <taxon>Nematocera</taxon>
        <taxon>Culicoidea</taxon>
        <taxon>Culicidae</taxon>
        <taxon>Anophelinae</taxon>
        <taxon>Anopheles</taxon>
    </lineage>
</organism>
<dbReference type="Pfam" id="PF24479">
    <property type="entry name" value="PSI_PlexinA-B"/>
    <property type="match status" value="1"/>
</dbReference>
<dbReference type="FunFam" id="2.60.40.10:FF:000728">
    <property type="entry name" value="Plexin D1"/>
    <property type="match status" value="1"/>
</dbReference>
<evidence type="ECO:0000256" key="8">
    <source>
        <dbReference type="ARBA" id="ARBA00022782"/>
    </source>
</evidence>
<keyword evidence="4" id="KW-1003">Cell membrane</keyword>
<dbReference type="GO" id="GO:0017154">
    <property type="term" value="F:semaphorin receptor activity"/>
    <property type="evidence" value="ECO:0007669"/>
    <property type="project" value="InterPro"/>
</dbReference>
<feature type="domain" description="Sema" evidence="19">
    <location>
        <begin position="52"/>
        <end position="522"/>
    </location>
</feature>
<evidence type="ECO:0000256" key="15">
    <source>
        <dbReference type="PROSITE-ProRule" id="PRU00352"/>
    </source>
</evidence>
<sequence length="2221" mass="245701">MSMQLLVRLLLLRLVGGMLPLDAVLKGKQQSAGTGPDHGGHGHGRGGAQQQQHAGHGGPLDDIIARYSLPNGTSRFTHLTYDPTRRLFYAGATNRVLQLNENLTLLREAITGPKLDSAQCHAAGCPPDVLDSVETDNVNKVLLYNRDGDTLIACGSVHQGACDIYYLSGRFPESSKPIEVALAANDERSSTYAFIGPSRYQSWKREDIMYVGTTFTNVGDYRHDVPAISSRRLDDLTYAEFSIQQSNINIDVKYRDHFLVNYVYGFNSTEYAYFVLVQKKSHLADEAGYVTRLARICVNDPNYDSYTEVTITCMVNGTDYNILRDAKLAQAGQKLSNDMGIKREDYLLVAVFSPSKEITDEPQNRSAICMYSLKDIEEVFNENIHSCFNGTIKDRNLGYISGTINDGKCPVAGSLGNIFSFCHVGLKISGVTPVIASARFAFGEGVSLTSIAVTSIGPHTLAFVGSNDGWIRKVLLSGREAGEYERMLVDEDGSAILPDSMFAPTNDHLYVLTERKIIKMKVEHCGTFGNCSACLESRDPYCGWCSLEKRCTVRTACQNDTSAARWLSIGTGQQCIDFEMVAPDRVPVGQMSVVRLVIKRCPSCPTRPVPIIKMKVEHCGTFGNCSACLESRDPYCGWCSLEKRCTVRTACQKDTSAARWLSIGTGQQCIDFEMVAPDRVPVGQMSVVRLVIKTLPELPHNAQYRCVFGNATPIDANVTKEGLICSTPPVNERPALPDGQDHVLVPLSVRSSETNKDFVSRSFAFYDCTRHDTCRKCLVSNWGCHWCIYDNRCAFNTTACRNSANIVQNEASCPRLKHRAGPILLPNKVPKEIRLEIENLPRPQSAHTGFLCTINIEGAHMVLPARVEANKYIVCEKTLYSYEAATNEYEATVDVNWNRNHYIDTVTVILYKCEILGSHRDHADCSLCVTRDPKYQCTWCGQQCSYNESCIDGGAGSMMLRGRGEEGGCPRPRIDLIKPLSGPIEGGTLVTIEGSNLGIREEDVRGRIHIGEVPCELERYEISVRIECRTGPVRSEMSAPVKVGNEAGYTMSSVEFRYRDVRLEGLSPTMGPQSGGTKLSIIGKHLNVGTAAIAYLDDYECRINRTQASSSRLTCVTSAARSPEHIRVLTLRIDGANRTLACSTSAGTSGERVRGSSAYGSAGTYHSRYETCSVYNYTVDPKIMQIKPLKSFLSGGRMMTVHGTNLDAIQLPEIEMECPSPSVREAWTLLQQQQTQLRNLSVAGVGAGDYSPPRMLSGFVSADGRTVPIQQQQPPTAAVPMLLPSQYSLSPTSGPLVTAASAPLSPFHPSEQQLQLLLQINFLMDSVLSVRNLPKHFQNLRSAIVYVEDPVYQPFPNAVKLYKGDTLVIEGEHLNAASDETDVNVTIGTAQCNVTSLAPTQLVCTPPLEQPEATDENGVPTANDLPLVVVRVGRNLRFPIGFIKYDLIKPYAFSHVLFGVIVSGIFFVLSLLAILFIYRRKSTLAEREYKRIQIQMDTLESNVRMECKQAFAELQTDMTDLTADLESSGTPTLDLVNYVMKVFFPGVADHPVLLANGAKLHGGGGGGGHHHHGHGTHHGYPHQRNNYDQAMVMFEQLINNRVFLLLFIDTLEAQKTFTIRDKVNVASLLMIVLMNQMDYVTDILKSLLLRLIDKSVMTKHPQLMLRRTESVVEKMLTNYMALCMYDYLRNYAGNSLFLLYKAIKHQIEKGLVDAVTHDARYSLSEDRLLREQIVHSVVTLHIIQDDLDEKVQCKVLDCDTISQVKSKVLDALFKNTPFSLRPSVHDLDLEWRHGRGGHLVLRDEDVTTKSVHGWKRLNTLAHYGVKESAVMSLVARPHDGYNTPGRHIFPYCYYINNPPSSNHHLSSSATLPHGGSGSAASGPGSCGSSGTMGPAHTTDTLLAGSASHHHHHHPHLHPHHVHQQHAAQAAQAAAAAAAAAAQQQQQSQVGVFHLVKPLDDRFSTLSSYDQHGSSSSSAHGALYGGGPGSGSHHKAIPEIFLTRLLATKGTIQKFVDDLFATILTVNEALPPAVKWLYDLLDAAARHHGIHDPEVIHAWKSNGLPLRFWVNFIKNPDFIFDIYKTPSVDVCLSVIAQTFMDACSTTEYRLGKDSPSNKLLFAKDLPQYREMVSNFYADIAMMPQISDQEMRSAMQRLSIHQQQFDTLAALKELYVYVSKYRLQIKEVLEMDLTASKLHLAHKLDLVAATLEDDECKTIDYYE</sequence>
<dbReference type="InterPro" id="IPR041019">
    <property type="entry name" value="TIG1_plexin"/>
</dbReference>
<dbReference type="InterPro" id="IPR002909">
    <property type="entry name" value="IPT_dom"/>
</dbReference>
<dbReference type="InterPro" id="IPR031148">
    <property type="entry name" value="Plexin"/>
</dbReference>
<evidence type="ECO:0000259" key="19">
    <source>
        <dbReference type="PROSITE" id="PS51004"/>
    </source>
</evidence>
<dbReference type="Proteomes" id="UP000075882">
    <property type="component" value="Unassembled WGS sequence"/>
</dbReference>
<dbReference type="InterPro" id="IPR041362">
    <property type="entry name" value="TIG2_plexin"/>
</dbReference>
<dbReference type="GO" id="GO:0005886">
    <property type="term" value="C:plasma membrane"/>
    <property type="evidence" value="ECO:0007669"/>
    <property type="project" value="UniProtKB-SubCell"/>
</dbReference>
<keyword evidence="6 18" id="KW-0732">Signal</keyword>
<dbReference type="Pfam" id="PF08337">
    <property type="entry name" value="Plexin_cytopl"/>
    <property type="match status" value="1"/>
</dbReference>
<evidence type="ECO:0000256" key="11">
    <source>
        <dbReference type="ARBA" id="ARBA00023136"/>
    </source>
</evidence>
<dbReference type="Pfam" id="PF01403">
    <property type="entry name" value="Sema"/>
    <property type="match status" value="1"/>
</dbReference>
<keyword evidence="14" id="KW-0325">Glycoprotein</keyword>
<evidence type="ECO:0000256" key="6">
    <source>
        <dbReference type="ARBA" id="ARBA00022729"/>
    </source>
</evidence>
<proteinExistence type="inferred from homology"/>
<feature type="region of interest" description="Disordered" evidence="16">
    <location>
        <begin position="28"/>
        <end position="57"/>
    </location>
</feature>
<feature type="region of interest" description="Disordered" evidence="16">
    <location>
        <begin position="1863"/>
        <end position="1939"/>
    </location>
</feature>
<dbReference type="SUPFAM" id="SSF103575">
    <property type="entry name" value="Plexin repeat"/>
    <property type="match status" value="3"/>
</dbReference>
<keyword evidence="8" id="KW-0221">Differentiation</keyword>
<dbReference type="FunFam" id="2.60.40.10:FF:000868">
    <property type="entry name" value="Plexin D1"/>
    <property type="match status" value="1"/>
</dbReference>
<accession>A0A8W7P1K7</accession>
<keyword evidence="7" id="KW-0677">Repeat</keyword>
<feature type="chain" id="PRO_5036494644" description="Sema domain-containing protein" evidence="18">
    <location>
        <begin position="18"/>
        <end position="2221"/>
    </location>
</feature>
<dbReference type="Gene3D" id="2.60.40.10">
    <property type="entry name" value="Immunoglobulins"/>
    <property type="match status" value="5"/>
</dbReference>
<dbReference type="InterPro" id="IPR013548">
    <property type="entry name" value="Plexin_cytoplasmic_RasGAP_dom"/>
</dbReference>
<dbReference type="SMART" id="SM00429">
    <property type="entry name" value="IPT"/>
    <property type="match status" value="4"/>
</dbReference>
<dbReference type="InterPro" id="IPR002165">
    <property type="entry name" value="Plexin_repeat"/>
</dbReference>
<dbReference type="Gene3D" id="3.30.1680.10">
    <property type="entry name" value="ligand-binding face of the semaphorins, domain 2"/>
    <property type="match status" value="1"/>
</dbReference>
<dbReference type="InterPro" id="IPR016201">
    <property type="entry name" value="PSI"/>
</dbReference>
<comment type="subcellular location">
    <subcellularLocation>
        <location evidence="1">Cell membrane</location>
        <topology evidence="1">Single-pass type I membrane protein</topology>
    </subcellularLocation>
</comment>
<dbReference type="CDD" id="cd00603">
    <property type="entry name" value="IPT_PCSR"/>
    <property type="match status" value="1"/>
</dbReference>
<dbReference type="EnsemblMetazoa" id="ACOM023173-RA">
    <property type="protein sequence ID" value="ACOM023173-PA.1"/>
    <property type="gene ID" value="ACOM023173"/>
</dbReference>
<dbReference type="VEuPathDB" id="VectorBase:ACON2_029850"/>
<feature type="transmembrane region" description="Helical" evidence="17">
    <location>
        <begin position="1456"/>
        <end position="1478"/>
    </location>
</feature>
<dbReference type="SMART" id="SM00423">
    <property type="entry name" value="PSI"/>
    <property type="match status" value="4"/>
</dbReference>
<evidence type="ECO:0000256" key="17">
    <source>
        <dbReference type="SAM" id="Phobius"/>
    </source>
</evidence>
<evidence type="ECO:0000313" key="20">
    <source>
        <dbReference type="EnsemblMetazoa" id="ACOM023173-PA.1"/>
    </source>
</evidence>
<feature type="compositionally biased region" description="Basic residues" evidence="16">
    <location>
        <begin position="1907"/>
        <end position="1923"/>
    </location>
</feature>
<feature type="compositionally biased region" description="Low complexity" evidence="16">
    <location>
        <begin position="1878"/>
        <end position="1889"/>
    </location>
</feature>
<keyword evidence="13" id="KW-0675">Receptor</keyword>
<dbReference type="SUPFAM" id="SSF48350">
    <property type="entry name" value="GTPase activation domain, GAP"/>
    <property type="match status" value="1"/>
</dbReference>
<dbReference type="InterPro" id="IPR015943">
    <property type="entry name" value="WD40/YVTN_repeat-like_dom_sf"/>
</dbReference>
<keyword evidence="11 17" id="KW-0472">Membrane</keyword>
<dbReference type="InterPro" id="IPR001627">
    <property type="entry name" value="Semap_dom"/>
</dbReference>
<feature type="compositionally biased region" description="Basic residues" evidence="16">
    <location>
        <begin position="1568"/>
        <end position="1581"/>
    </location>
</feature>
<evidence type="ECO:0000256" key="5">
    <source>
        <dbReference type="ARBA" id="ARBA00022692"/>
    </source>
</evidence>
<dbReference type="GO" id="GO:0008045">
    <property type="term" value="P:motor neuron axon guidance"/>
    <property type="evidence" value="ECO:0007669"/>
    <property type="project" value="TreeGrafter"/>
</dbReference>
<dbReference type="Gene3D" id="1.10.506.10">
    <property type="entry name" value="GTPase Activation - p120gap, domain 1"/>
    <property type="match status" value="2"/>
</dbReference>
<evidence type="ECO:0000256" key="13">
    <source>
        <dbReference type="ARBA" id="ARBA00023170"/>
    </source>
</evidence>
<evidence type="ECO:0000256" key="2">
    <source>
        <dbReference type="ARBA" id="ARBA00010297"/>
    </source>
</evidence>
<keyword evidence="10 17" id="KW-1133">Transmembrane helix</keyword>
<evidence type="ECO:0000256" key="9">
    <source>
        <dbReference type="ARBA" id="ARBA00022902"/>
    </source>
</evidence>
<dbReference type="InterPro" id="IPR036352">
    <property type="entry name" value="Semap_dom_sf"/>
</dbReference>